<reference evidence="3" key="1">
    <citation type="journal article" date="2019" name="Int. J. Syst. Evol. Microbiol.">
        <title>The Global Catalogue of Microorganisms (GCM) 10K type strain sequencing project: providing services to taxonomists for standard genome sequencing and annotation.</title>
        <authorList>
            <consortium name="The Broad Institute Genomics Platform"/>
            <consortium name="The Broad Institute Genome Sequencing Center for Infectious Disease"/>
            <person name="Wu L."/>
            <person name="Ma J."/>
        </authorList>
    </citation>
    <scope>NUCLEOTIDE SEQUENCE [LARGE SCALE GENOMIC DNA]</scope>
    <source>
        <strain evidence="3">DT72</strain>
    </source>
</reference>
<dbReference type="EMBL" id="JBHUFB010000009">
    <property type="protein sequence ID" value="MFD1812522.1"/>
    <property type="molecule type" value="Genomic_DNA"/>
</dbReference>
<sequence length="130" mass="13642">MQDDDAVDALFDAVRSDVAAQPPAGVWESALEAAFTAEPVSADEAGVPEMDDDPVFPDDEVVLDDGSEYIDLGDDADDDQDDVVLGDTDEIALDGDTDEIALGAEEFPADDHGGPDHLDPPTDDHGDGGW</sequence>
<proteinExistence type="predicted"/>
<feature type="region of interest" description="Disordered" evidence="1">
    <location>
        <begin position="104"/>
        <end position="130"/>
    </location>
</feature>
<protein>
    <submittedName>
        <fullName evidence="2">Uncharacterized protein</fullName>
    </submittedName>
</protein>
<organism evidence="2 3">
    <name type="scientific">Rhodococcus gannanensis</name>
    <dbReference type="NCBI Taxonomy" id="1960308"/>
    <lineage>
        <taxon>Bacteria</taxon>
        <taxon>Bacillati</taxon>
        <taxon>Actinomycetota</taxon>
        <taxon>Actinomycetes</taxon>
        <taxon>Mycobacteriales</taxon>
        <taxon>Nocardiaceae</taxon>
        <taxon>Rhodococcus</taxon>
    </lineage>
</organism>
<evidence type="ECO:0000256" key="1">
    <source>
        <dbReference type="SAM" id="MobiDB-lite"/>
    </source>
</evidence>
<evidence type="ECO:0000313" key="3">
    <source>
        <dbReference type="Proteomes" id="UP001597286"/>
    </source>
</evidence>
<gene>
    <name evidence="2" type="ORF">ACFSJG_09880</name>
</gene>
<keyword evidence="3" id="KW-1185">Reference proteome</keyword>
<evidence type="ECO:0000313" key="2">
    <source>
        <dbReference type="EMBL" id="MFD1812522.1"/>
    </source>
</evidence>
<feature type="compositionally biased region" description="Basic and acidic residues" evidence="1">
    <location>
        <begin position="109"/>
        <end position="130"/>
    </location>
</feature>
<dbReference type="Proteomes" id="UP001597286">
    <property type="component" value="Unassembled WGS sequence"/>
</dbReference>
<comment type="caution">
    <text evidence="2">The sequence shown here is derived from an EMBL/GenBank/DDBJ whole genome shotgun (WGS) entry which is preliminary data.</text>
</comment>
<dbReference type="RefSeq" id="WP_378485023.1">
    <property type="nucleotide sequence ID" value="NZ_JBHUFB010000009.1"/>
</dbReference>
<name>A0ABW4P205_9NOCA</name>
<accession>A0ABW4P205</accession>